<feature type="transmembrane region" description="Helical" evidence="5">
    <location>
        <begin position="144"/>
        <end position="166"/>
    </location>
</feature>
<feature type="domain" description="Major facilitator superfamily (MFS) profile" evidence="6">
    <location>
        <begin position="21"/>
        <end position="469"/>
    </location>
</feature>
<keyword evidence="3 5" id="KW-1133">Transmembrane helix</keyword>
<dbReference type="STRING" id="351671.XDD1_3937"/>
<dbReference type="Proteomes" id="UP000324170">
    <property type="component" value="Unassembled WGS sequence"/>
</dbReference>
<dbReference type="AlphaFoldDB" id="A0A068QX70"/>
<feature type="transmembrane region" description="Helical" evidence="5">
    <location>
        <begin position="119"/>
        <end position="137"/>
    </location>
</feature>
<dbReference type="SUPFAM" id="SSF103473">
    <property type="entry name" value="MFS general substrate transporter"/>
    <property type="match status" value="1"/>
</dbReference>
<dbReference type="HOGENOM" id="CLU_000960_2_6_6"/>
<evidence type="ECO:0000313" key="7">
    <source>
        <dbReference type="EMBL" id="CDG19622.1"/>
    </source>
</evidence>
<dbReference type="PROSITE" id="PS50850">
    <property type="entry name" value="MFS"/>
    <property type="match status" value="1"/>
</dbReference>
<reference evidence="7 9" key="1">
    <citation type="submission" date="2013-07" db="EMBL/GenBank/DDBJ databases">
        <authorList>
            <person name="Genoscope - CEA"/>
        </authorList>
    </citation>
    <scope>NUCLEOTIDE SEQUENCE [LARGE SCALE GENOMIC DNA]</scope>
    <source>
        <strain evidence="7">FRM16</strain>
        <strain evidence="9">FRM16 / DSM 17909</strain>
    </source>
</reference>
<dbReference type="Pfam" id="PF07690">
    <property type="entry name" value="MFS_1"/>
    <property type="match status" value="1"/>
</dbReference>
<dbReference type="KEGG" id="xdo:XDD1_3937"/>
<evidence type="ECO:0000313" key="8">
    <source>
        <dbReference type="EMBL" id="TYO99437.1"/>
    </source>
</evidence>
<protein>
    <submittedName>
        <fullName evidence="8">MFS family arabinose efflux permease</fullName>
    </submittedName>
    <submittedName>
        <fullName evidence="7">Putative major facilitator superfamily transporter</fullName>
    </submittedName>
</protein>
<feature type="transmembrane region" description="Helical" evidence="5">
    <location>
        <begin position="334"/>
        <end position="352"/>
    </location>
</feature>
<feature type="transmembrane region" description="Helical" evidence="5">
    <location>
        <begin position="443"/>
        <end position="462"/>
    </location>
</feature>
<proteinExistence type="predicted"/>
<accession>A0A068QX70</accession>
<feature type="transmembrane region" description="Helical" evidence="5">
    <location>
        <begin position="55"/>
        <end position="75"/>
    </location>
</feature>
<keyword evidence="2 5" id="KW-0812">Transmembrane</keyword>
<feature type="transmembrane region" description="Helical" evidence="5">
    <location>
        <begin position="364"/>
        <end position="387"/>
    </location>
</feature>
<dbReference type="Gene3D" id="1.20.1720.10">
    <property type="entry name" value="Multidrug resistance protein D"/>
    <property type="match status" value="2"/>
</dbReference>
<keyword evidence="10" id="KW-1185">Reference proteome</keyword>
<comment type="subcellular location">
    <subcellularLocation>
        <location evidence="1">Membrane</location>
        <topology evidence="1">Multi-pass membrane protein</topology>
    </subcellularLocation>
</comment>
<dbReference type="GO" id="GO:0022857">
    <property type="term" value="F:transmembrane transporter activity"/>
    <property type="evidence" value="ECO:0007669"/>
    <property type="project" value="InterPro"/>
</dbReference>
<evidence type="ECO:0000256" key="5">
    <source>
        <dbReference type="SAM" id="Phobius"/>
    </source>
</evidence>
<feature type="transmembrane region" description="Helical" evidence="5">
    <location>
        <begin position="87"/>
        <end position="107"/>
    </location>
</feature>
<dbReference type="InterPro" id="IPR020846">
    <property type="entry name" value="MFS_dom"/>
</dbReference>
<evidence type="ECO:0000256" key="3">
    <source>
        <dbReference type="ARBA" id="ARBA00022989"/>
    </source>
</evidence>
<feature type="transmembrane region" description="Helical" evidence="5">
    <location>
        <begin position="408"/>
        <end position="431"/>
    </location>
</feature>
<reference evidence="8 10" key="2">
    <citation type="submission" date="2019-07" db="EMBL/GenBank/DDBJ databases">
        <title>Genomic Encyclopedia of Type Strains, Phase I: the one thousand microbial genomes (KMG-I) project.</title>
        <authorList>
            <person name="Kyrpides N."/>
        </authorList>
    </citation>
    <scope>NUCLEOTIDE SEQUENCE [LARGE SCALE GENOMIC DNA]</scope>
    <source>
        <strain evidence="8 10">DSM 17909</strain>
    </source>
</reference>
<dbReference type="EMBL" id="VNHN01000072">
    <property type="protein sequence ID" value="TYO99437.1"/>
    <property type="molecule type" value="Genomic_DNA"/>
</dbReference>
<dbReference type="InterPro" id="IPR011701">
    <property type="entry name" value="MFS"/>
</dbReference>
<dbReference type="PANTHER" id="PTHR23501:SF154">
    <property type="entry name" value="MULTIDRUG-EFFLUX TRANSPORTER RV1634-RELATED"/>
    <property type="match status" value="1"/>
</dbReference>
<dbReference type="EMBL" id="FO704550">
    <property type="protein sequence ID" value="CDG19622.1"/>
    <property type="molecule type" value="Genomic_DNA"/>
</dbReference>
<evidence type="ECO:0000313" key="10">
    <source>
        <dbReference type="Proteomes" id="UP000324170"/>
    </source>
</evidence>
<evidence type="ECO:0000256" key="1">
    <source>
        <dbReference type="ARBA" id="ARBA00004141"/>
    </source>
</evidence>
<organism evidence="7 9">
    <name type="scientific">Xenorhabdus doucetiae</name>
    <dbReference type="NCBI Taxonomy" id="351671"/>
    <lineage>
        <taxon>Bacteria</taxon>
        <taxon>Pseudomonadati</taxon>
        <taxon>Pseudomonadota</taxon>
        <taxon>Gammaproteobacteria</taxon>
        <taxon>Enterobacterales</taxon>
        <taxon>Morganellaceae</taxon>
        <taxon>Xenorhabdus</taxon>
    </lineage>
</organism>
<evidence type="ECO:0000256" key="4">
    <source>
        <dbReference type="ARBA" id="ARBA00023136"/>
    </source>
</evidence>
<evidence type="ECO:0000313" key="9">
    <source>
        <dbReference type="Proteomes" id="UP000032721"/>
    </source>
</evidence>
<sequence length="471" mass="50070">MMIKTEESRWRDLFSSENAPSAIALSLGVGLMAVNTLIAITILPSVVNDIGGLNLYAWNTTLFVVASIMGSILSARLLSASGARNAYLVAALVFFIGSLLCTLASTMEVMLIGRTIQGLGGGFLFALSYLMINLVFVQSLWPRAMALVSGMWGVATLIGPAIGGIFAEMNAWRYAFGIMLPIILCYAVFTYRILPKTEAQNKTKTALPFVQLILLSAAVLAVSAGSLSQDIRLNITGIVVAVILVALLVIHERRTSTRLLPKNALSLRSPHLVLFATIALLVIGLSGDVFVPYFLQMLHGQSPLASGYMVAAAAVGWTVGEMLSASWQGAKMRFAIVSGPVFMLVGMLLLLALLPSQSAGEWQIIVPVILGLGLFGFGVGFGWPHLLTRILQVSSDEDKSIAGSSITTVQLFATAFGSALGGMTVNLFGFYQPGGITGAASSSHWLFLLFSIAPILALFTAFRAAKIKAEK</sequence>
<feature type="transmembrane region" description="Helical" evidence="5">
    <location>
        <begin position="231"/>
        <end position="251"/>
    </location>
</feature>
<feature type="transmembrane region" description="Helical" evidence="5">
    <location>
        <begin position="307"/>
        <end position="327"/>
    </location>
</feature>
<gene>
    <name evidence="8" type="ORF">LY16_03171</name>
    <name evidence="7" type="ORF">XDD1_3937</name>
</gene>
<dbReference type="GO" id="GO:0005886">
    <property type="term" value="C:plasma membrane"/>
    <property type="evidence" value="ECO:0007669"/>
    <property type="project" value="TreeGrafter"/>
</dbReference>
<dbReference type="PANTHER" id="PTHR23501">
    <property type="entry name" value="MAJOR FACILITATOR SUPERFAMILY"/>
    <property type="match status" value="1"/>
</dbReference>
<evidence type="ECO:0000259" key="6">
    <source>
        <dbReference type="PROSITE" id="PS50850"/>
    </source>
</evidence>
<feature type="transmembrane region" description="Helical" evidence="5">
    <location>
        <begin position="206"/>
        <end position="225"/>
    </location>
</feature>
<dbReference type="InterPro" id="IPR036259">
    <property type="entry name" value="MFS_trans_sf"/>
</dbReference>
<name>A0A068QX70_9GAMM</name>
<feature type="transmembrane region" description="Helical" evidence="5">
    <location>
        <begin position="272"/>
        <end position="295"/>
    </location>
</feature>
<feature type="transmembrane region" description="Helical" evidence="5">
    <location>
        <begin position="172"/>
        <end position="194"/>
    </location>
</feature>
<dbReference type="Proteomes" id="UP000032721">
    <property type="component" value="Chromosome"/>
</dbReference>
<feature type="transmembrane region" description="Helical" evidence="5">
    <location>
        <begin position="21"/>
        <end position="43"/>
    </location>
</feature>
<evidence type="ECO:0000256" key="2">
    <source>
        <dbReference type="ARBA" id="ARBA00022692"/>
    </source>
</evidence>
<keyword evidence="4 5" id="KW-0472">Membrane</keyword>